<organism evidence="1">
    <name type="scientific">Spodoptera frugiperda</name>
    <name type="common">Fall armyworm</name>
    <dbReference type="NCBI Taxonomy" id="7108"/>
    <lineage>
        <taxon>Eukaryota</taxon>
        <taxon>Metazoa</taxon>
        <taxon>Ecdysozoa</taxon>
        <taxon>Arthropoda</taxon>
        <taxon>Hexapoda</taxon>
        <taxon>Insecta</taxon>
        <taxon>Pterygota</taxon>
        <taxon>Neoptera</taxon>
        <taxon>Endopterygota</taxon>
        <taxon>Lepidoptera</taxon>
        <taxon>Glossata</taxon>
        <taxon>Ditrysia</taxon>
        <taxon>Noctuoidea</taxon>
        <taxon>Noctuidae</taxon>
        <taxon>Amphipyrinae</taxon>
        <taxon>Spodoptera</taxon>
    </lineage>
</organism>
<reference evidence="1" key="1">
    <citation type="submission" date="2016-07" db="EMBL/GenBank/DDBJ databases">
        <authorList>
            <person name="Bretaudeau A."/>
        </authorList>
    </citation>
    <scope>NUCLEOTIDE SEQUENCE</scope>
    <source>
        <strain evidence="1">Rice</strain>
        <tissue evidence="1">Whole body</tissue>
    </source>
</reference>
<dbReference type="AlphaFoldDB" id="A0A2H1VHW0"/>
<dbReference type="EMBL" id="ODYU01002647">
    <property type="protein sequence ID" value="SOQ40427.1"/>
    <property type="molecule type" value="Genomic_DNA"/>
</dbReference>
<protein>
    <submittedName>
        <fullName evidence="1">SFRICE_001057</fullName>
    </submittedName>
</protein>
<evidence type="ECO:0000313" key="1">
    <source>
        <dbReference type="EMBL" id="SOQ40427.1"/>
    </source>
</evidence>
<accession>A0A2H1VHW0</accession>
<name>A0A2H1VHW0_SPOFR</name>
<proteinExistence type="predicted"/>
<sequence>MSGLVISYVGKEVVYTTDENFRVSVLRPASYVSHATDFSLSCIETHTTASTDPHRTDRIIDNAYMRYVLMTSYGMRKMRTPLTAIRKLLKTNPPLTSVTGDHQGVQCVNRLKRHLAIAKTIILIQDSFKTYSRPIILERLLLIIMGPYRGLKPVDVHRPASYASHATDFSLPCIETHTTAYTDPHRTDRIIGTAYMRYVLVTIKASAHRSALYATDFSLYCIETHTTASTDPHRTHSEFLYKTN</sequence>
<gene>
    <name evidence="1" type="ORF">SFRICE_001057</name>
</gene>